<comment type="caution">
    <text evidence="8">The sequence shown here is derived from an EMBL/GenBank/DDBJ whole genome shotgun (WGS) entry which is preliminary data.</text>
</comment>
<evidence type="ECO:0000313" key="7">
    <source>
        <dbReference type="EMBL" id="MEW9306500.1"/>
    </source>
</evidence>
<dbReference type="Gene3D" id="3.20.20.70">
    <property type="entry name" value="Aldolase class I"/>
    <property type="match status" value="1"/>
</dbReference>
<dbReference type="PANTHER" id="PTHR43583:SF1">
    <property type="entry name" value="2-IMINOACETATE SYNTHASE"/>
    <property type="match status" value="1"/>
</dbReference>
<reference evidence="8 10" key="2">
    <citation type="submission" date="2024-09" db="EMBL/GenBank/DDBJ databases">
        <title>Description of Labrys sedimenti sp. nov., isolated from a diclofenac-degrading enrichment culture, and genome-based reclassification of Labrys portucalensis as a later heterotypic synonym of Labrys neptuniae.</title>
        <authorList>
            <person name="Tancsics A."/>
            <person name="Csepanyi A."/>
        </authorList>
    </citation>
    <scope>NUCLEOTIDE SEQUENCE [LARGE SCALE GENOMIC DNA]</scope>
    <source>
        <strain evidence="8 10">LMG 23412</strain>
    </source>
</reference>
<evidence type="ECO:0000256" key="3">
    <source>
        <dbReference type="ARBA" id="ARBA00022723"/>
    </source>
</evidence>
<evidence type="ECO:0000313" key="10">
    <source>
        <dbReference type="Proteomes" id="UP001595190"/>
    </source>
</evidence>
<keyword evidence="3" id="KW-0479">Metal-binding</keyword>
<dbReference type="InterPro" id="IPR034428">
    <property type="entry name" value="ThiH/NoCL/HydG-like"/>
</dbReference>
<gene>
    <name evidence="7" type="ORF">ABXS05_13195</name>
    <name evidence="8" type="ORF">ACETRX_11315</name>
</gene>
<accession>A0ABV6ZDD6</accession>
<keyword evidence="5" id="KW-0411">Iron-sulfur</keyword>
<keyword evidence="4" id="KW-0408">Iron</keyword>
<name>A0ABV6ZDD6_9HYPH</name>
<dbReference type="EMBL" id="JBFNQD010000003">
    <property type="protein sequence ID" value="MEW9306500.1"/>
    <property type="molecule type" value="Genomic_DNA"/>
</dbReference>
<keyword evidence="2" id="KW-0949">S-adenosyl-L-methionine</keyword>
<dbReference type="Proteomes" id="UP001595190">
    <property type="component" value="Unassembled WGS sequence"/>
</dbReference>
<feature type="domain" description="Radical SAM core" evidence="6">
    <location>
        <begin position="24"/>
        <end position="204"/>
    </location>
</feature>
<dbReference type="SFLD" id="SFLDS00029">
    <property type="entry name" value="Radical_SAM"/>
    <property type="match status" value="1"/>
</dbReference>
<evidence type="ECO:0000259" key="6">
    <source>
        <dbReference type="Pfam" id="PF04055"/>
    </source>
</evidence>
<keyword evidence="9" id="KW-1185">Reference proteome</keyword>
<sequence length="378" mass="42564">MVVDAARMQRRRTFGQSVATMVPIEVTSFCASTCRFCGWRADNKEMVRLSITETAIREQARILARKGFSHFEIAGGDDLTLLQQHLKGLVRGLKEETSAVNPEARVSVCLVPMHEQHYRDLRQEGLDCVLTWQETYDRELYGYHIPSGPKAWGVDEQLRLQKKTDEPVGFLHRLRSQELAIRAGLQAGLGAMIGLSKVTEADILSVVLHGRRLIEHYGDAVEPLIIGMPAWNPILTQASDNRPASEFDFDTQGNFELIAAIYLLAFPDRMAWVFANGRVPPDIQTDCVETACCFTSTLVQISPGAYLDFKQSELDTMFERVRGVAEATPTFEEVMSGEQFMHYFASHEEFVAGFEARNLHVVSDRSYLRRADWAVAAE</sequence>
<dbReference type="Proteomes" id="UP001555786">
    <property type="component" value="Unassembled WGS sequence"/>
</dbReference>
<dbReference type="InterPro" id="IPR013785">
    <property type="entry name" value="Aldolase_TIM"/>
</dbReference>
<dbReference type="InterPro" id="IPR007197">
    <property type="entry name" value="rSAM"/>
</dbReference>
<dbReference type="RefSeq" id="WP_367624210.1">
    <property type="nucleotide sequence ID" value="NZ_JBFNQD010000003.1"/>
</dbReference>
<evidence type="ECO:0000256" key="2">
    <source>
        <dbReference type="ARBA" id="ARBA00022691"/>
    </source>
</evidence>
<dbReference type="PANTHER" id="PTHR43583">
    <property type="entry name" value="2-IMINOACETATE SYNTHASE"/>
    <property type="match status" value="1"/>
</dbReference>
<dbReference type="InterPro" id="IPR058240">
    <property type="entry name" value="rSAM_sf"/>
</dbReference>
<evidence type="ECO:0000313" key="8">
    <source>
        <dbReference type="EMBL" id="MFC2250203.1"/>
    </source>
</evidence>
<comment type="cofactor">
    <cofactor evidence="1">
        <name>[4Fe-4S] cluster</name>
        <dbReference type="ChEBI" id="CHEBI:49883"/>
    </cofactor>
</comment>
<dbReference type="Pfam" id="PF04055">
    <property type="entry name" value="Radical_SAM"/>
    <property type="match status" value="1"/>
</dbReference>
<reference evidence="7 9" key="1">
    <citation type="submission" date="2024-07" db="EMBL/GenBank/DDBJ databases">
        <title>Description of Labrys sedimenti sp. nov., isolated from a diclofenac-degrading enrichment culture.</title>
        <authorList>
            <person name="Tancsics A."/>
            <person name="Csepanyi A."/>
        </authorList>
    </citation>
    <scope>NUCLEOTIDE SEQUENCE [LARGE SCALE GENOMIC DNA]</scope>
    <source>
        <strain evidence="7 9">LMG 23578</strain>
    </source>
</reference>
<proteinExistence type="predicted"/>
<dbReference type="CDD" id="cd01335">
    <property type="entry name" value="Radical_SAM"/>
    <property type="match status" value="1"/>
</dbReference>
<dbReference type="EMBL" id="JBHGPK010000003">
    <property type="protein sequence ID" value="MFC2250203.1"/>
    <property type="molecule type" value="Genomic_DNA"/>
</dbReference>
<protein>
    <submittedName>
        <fullName evidence="8">Radical SAM protein</fullName>
    </submittedName>
</protein>
<organism evidence="8 10">
    <name type="scientific">Labrys neptuniae</name>
    <dbReference type="NCBI Taxonomy" id="376174"/>
    <lineage>
        <taxon>Bacteria</taxon>
        <taxon>Pseudomonadati</taxon>
        <taxon>Pseudomonadota</taxon>
        <taxon>Alphaproteobacteria</taxon>
        <taxon>Hyphomicrobiales</taxon>
        <taxon>Xanthobacteraceae</taxon>
        <taxon>Labrys</taxon>
    </lineage>
</organism>
<evidence type="ECO:0000256" key="5">
    <source>
        <dbReference type="ARBA" id="ARBA00023014"/>
    </source>
</evidence>
<dbReference type="SUPFAM" id="SSF102114">
    <property type="entry name" value="Radical SAM enzymes"/>
    <property type="match status" value="1"/>
</dbReference>
<evidence type="ECO:0000256" key="4">
    <source>
        <dbReference type="ARBA" id="ARBA00023004"/>
    </source>
</evidence>
<evidence type="ECO:0000256" key="1">
    <source>
        <dbReference type="ARBA" id="ARBA00001966"/>
    </source>
</evidence>
<evidence type="ECO:0000313" key="9">
    <source>
        <dbReference type="Proteomes" id="UP001555786"/>
    </source>
</evidence>